<name>A0A0P0Z3J8_9HYPH</name>
<reference evidence="2" key="1">
    <citation type="journal article" date="2015" name="Proc. Natl. Acad. Sci. U.S.A.">
        <title>Bacterial clade with the ribosomal RNA operon on a small plasmid rather than the chromosome.</title>
        <authorList>
            <person name="Anda M."/>
            <person name="Ohtsubo Y."/>
            <person name="Okubo T."/>
            <person name="Sugawara M."/>
            <person name="Nagata Y."/>
            <person name="Tsuda M."/>
            <person name="Minamisawa K."/>
            <person name="Mitsui H."/>
        </authorList>
    </citation>
    <scope>NUCLEOTIDE SEQUENCE</scope>
    <source>
        <strain evidence="2">JCM 14755</strain>
    </source>
</reference>
<dbReference type="EMBL" id="LC066377">
    <property type="protein sequence ID" value="BAT28364.1"/>
    <property type="molecule type" value="Genomic_DNA"/>
</dbReference>
<feature type="region of interest" description="Disordered" evidence="1">
    <location>
        <begin position="1"/>
        <end position="52"/>
    </location>
</feature>
<proteinExistence type="predicted"/>
<evidence type="ECO:0000313" key="2">
    <source>
        <dbReference type="EMBL" id="BAT28364.1"/>
    </source>
</evidence>
<sequence>MTTEIDINVSAGTVSRRDTLGSEQPARLKRAMPNKDGPNSAARGTAMRIPSI</sequence>
<accession>A0A0P0Z3J8</accession>
<feature type="compositionally biased region" description="Polar residues" evidence="1">
    <location>
        <begin position="1"/>
        <end position="13"/>
    </location>
</feature>
<dbReference type="AlphaFoldDB" id="A0A0P0Z3J8"/>
<protein>
    <submittedName>
        <fullName evidence="2">Uncharacterized protein</fullName>
    </submittedName>
</protein>
<evidence type="ECO:0000256" key="1">
    <source>
        <dbReference type="SAM" id="MobiDB-lite"/>
    </source>
</evidence>
<organism evidence="2">
    <name type="scientific">Aureimonas frigidaquae</name>
    <dbReference type="NCBI Taxonomy" id="424757"/>
    <lineage>
        <taxon>Bacteria</taxon>
        <taxon>Pseudomonadati</taxon>
        <taxon>Pseudomonadota</taxon>
        <taxon>Alphaproteobacteria</taxon>
        <taxon>Hyphomicrobiales</taxon>
        <taxon>Aurantimonadaceae</taxon>
        <taxon>Aureimonas</taxon>
    </lineage>
</organism>